<feature type="transmembrane region" description="Helical" evidence="9">
    <location>
        <begin position="389"/>
        <end position="408"/>
    </location>
</feature>
<keyword evidence="6 9" id="KW-1133">Transmembrane helix</keyword>
<proteinExistence type="inferred from homology"/>
<organism evidence="10">
    <name type="scientific">Rhipicephalus appendiculatus</name>
    <name type="common">Brown ear tick</name>
    <dbReference type="NCBI Taxonomy" id="34631"/>
    <lineage>
        <taxon>Eukaryota</taxon>
        <taxon>Metazoa</taxon>
        <taxon>Ecdysozoa</taxon>
        <taxon>Arthropoda</taxon>
        <taxon>Chelicerata</taxon>
        <taxon>Arachnida</taxon>
        <taxon>Acari</taxon>
        <taxon>Parasitiformes</taxon>
        <taxon>Ixodida</taxon>
        <taxon>Ixodoidea</taxon>
        <taxon>Ixodidae</taxon>
        <taxon>Rhipicephalinae</taxon>
        <taxon>Rhipicephalus</taxon>
        <taxon>Rhipicephalus</taxon>
    </lineage>
</organism>
<evidence type="ECO:0000256" key="8">
    <source>
        <dbReference type="ARBA" id="ARBA00045912"/>
    </source>
</evidence>
<dbReference type="GO" id="GO:0006488">
    <property type="term" value="P:dolichol-linked oligosaccharide biosynthetic process"/>
    <property type="evidence" value="ECO:0007669"/>
    <property type="project" value="InterPro"/>
</dbReference>
<evidence type="ECO:0000256" key="5">
    <source>
        <dbReference type="ARBA" id="ARBA00022824"/>
    </source>
</evidence>
<comment type="function">
    <text evidence="8 9">Intramembrane glycolipid transporter that operates in the biosynthetic pathway of dolichol-linked oligosaccharides, the glycan precursors employed in protein asparagine (N)-glycosylation. The sequential addition of sugars to dolichol pyrophosphate produces dolichol-linked oligosaccharides containing fourteen sugars, including two GlcNAcs, nine mannoses and three glucoses. Once assembled, the oligosaccharide is transferred from the lipid to nascent proteins by oligosaccharyltransferases. The assembly of dolichol-linked oligosaccharides begins on the cytosolic side of the endoplasmic reticulum membrane and finishes in its lumen. RFT1 could mediate the translocation of the cytosolically oriented intermediate DolPP-GlcNAc2Man5, produced by ALG11, into the ER lumen where dolichol-linked oligosaccharides assembly continues. However, the intramembrane lipid transporter activity could not be confirmed in vitro.</text>
</comment>
<feature type="transmembrane region" description="Helical" evidence="9">
    <location>
        <begin position="507"/>
        <end position="530"/>
    </location>
</feature>
<evidence type="ECO:0000256" key="7">
    <source>
        <dbReference type="ARBA" id="ARBA00023136"/>
    </source>
</evidence>
<feature type="transmembrane region" description="Helical" evidence="9">
    <location>
        <begin position="483"/>
        <end position="501"/>
    </location>
</feature>
<feature type="transmembrane region" description="Helical" evidence="9">
    <location>
        <begin position="443"/>
        <end position="462"/>
    </location>
</feature>
<protein>
    <recommendedName>
        <fullName evidence="9">Protein RFT1 homolog</fullName>
    </recommendedName>
</protein>
<feature type="transmembrane region" description="Helical" evidence="9">
    <location>
        <begin position="18"/>
        <end position="37"/>
    </location>
</feature>
<evidence type="ECO:0000313" key="10">
    <source>
        <dbReference type="EMBL" id="JAP85313.1"/>
    </source>
</evidence>
<feature type="transmembrane region" description="Helical" evidence="9">
    <location>
        <begin position="119"/>
        <end position="141"/>
    </location>
</feature>
<dbReference type="GO" id="GO:0034203">
    <property type="term" value="P:glycolipid translocation"/>
    <property type="evidence" value="ECO:0007669"/>
    <property type="project" value="TreeGrafter"/>
</dbReference>
<dbReference type="AlphaFoldDB" id="A0A131Z1L9"/>
<evidence type="ECO:0000256" key="9">
    <source>
        <dbReference type="RuleBase" id="RU365067"/>
    </source>
</evidence>
<dbReference type="PANTHER" id="PTHR13117">
    <property type="entry name" value="ENDOPLASMIC RETICULUM MULTISPAN TRANSMEMBRANE PROTEIN-RELATED"/>
    <property type="match status" value="1"/>
</dbReference>
<keyword evidence="4 9" id="KW-0812">Transmembrane</keyword>
<evidence type="ECO:0000256" key="6">
    <source>
        <dbReference type="ARBA" id="ARBA00022989"/>
    </source>
</evidence>
<keyword evidence="5" id="KW-0256">Endoplasmic reticulum</keyword>
<dbReference type="InterPro" id="IPR007594">
    <property type="entry name" value="RFT1"/>
</dbReference>
<dbReference type="GO" id="GO:0005789">
    <property type="term" value="C:endoplasmic reticulum membrane"/>
    <property type="evidence" value="ECO:0007669"/>
    <property type="project" value="UniProtKB-SubCell"/>
</dbReference>
<keyword evidence="7 9" id="KW-0472">Membrane</keyword>
<feature type="transmembrane region" description="Helical" evidence="9">
    <location>
        <begin position="43"/>
        <end position="61"/>
    </location>
</feature>
<feature type="transmembrane region" description="Helical" evidence="9">
    <location>
        <begin position="420"/>
        <end position="437"/>
    </location>
</feature>
<reference evidence="10" key="1">
    <citation type="journal article" date="2016" name="Ticks Tick Borne Dis.">
        <title>De novo assembly and annotation of the salivary gland transcriptome of Rhipicephalus appendiculatus male and female ticks during blood feeding.</title>
        <authorList>
            <person name="de Castro M.H."/>
            <person name="de Klerk D."/>
            <person name="Pienaar R."/>
            <person name="Latif A.A."/>
            <person name="Rees D.J."/>
            <person name="Mans B.J."/>
        </authorList>
    </citation>
    <scope>NUCLEOTIDE SEQUENCE</scope>
    <source>
        <tissue evidence="10">Salivary glands</tissue>
    </source>
</reference>
<name>A0A131Z1L9_RHIAP</name>
<dbReference type="EMBL" id="GEDV01003244">
    <property type="protein sequence ID" value="JAP85313.1"/>
    <property type="molecule type" value="Transcribed_RNA"/>
</dbReference>
<evidence type="ECO:0000256" key="1">
    <source>
        <dbReference type="ARBA" id="ARBA00004477"/>
    </source>
</evidence>
<accession>A0A131Z1L9</accession>
<comment type="similarity">
    <text evidence="3 9">Belongs to the RFT1 family.</text>
</comment>
<comment type="subcellular location">
    <subcellularLocation>
        <location evidence="1 9">Endoplasmic reticulum membrane</location>
        <topology evidence="1 9">Multi-pass membrane protein</topology>
    </subcellularLocation>
</comment>
<dbReference type="PANTHER" id="PTHR13117:SF5">
    <property type="entry name" value="PROTEIN RFT1 HOMOLOG"/>
    <property type="match status" value="1"/>
</dbReference>
<feature type="transmembrane region" description="Helical" evidence="9">
    <location>
        <begin position="347"/>
        <end position="369"/>
    </location>
</feature>
<feature type="transmembrane region" description="Helical" evidence="9">
    <location>
        <begin position="82"/>
        <end position="107"/>
    </location>
</feature>
<sequence>MAEKNLVAKATKAASYNIVLQLTLRVLTFVLNAYILRHITKDLLGVINVRLMLLYTTVQFLSREPFRRSCLSDANNQNWPAIINVTWLCLPVCVFIGAIMSFVWLFVLERPDPMVATGYTLGVHCVVISVIIEVLAEPLYVVSQAFHYIKFKIFFVGSGITLRCIIMAVLVAFDPQNAIWAYSVAQLISSVYYTVVLYAYFTFESKRLNRACEDETKDSSRKCNDHALPFTSAFRIIPFIGCNGTQFDRNVAKLTWSFMKQTVAKQLLTEGERYIMTVFNTLSFAEQGVYDIVNNLGSLTARLVFQPIEESSYVFFAQVVQRDVPPSQQNVDSVSLSVLTLKQLLKLLTHIGLIIFTFGQAYSTLLLHLYGGSALSDSLAPLLLRWHCAYIVLIAINGVTECFVFAAMSKKQLDQHNRRLALFSILFLFVAYLLTTLSGAVGFILANCFNMIARIGYSIFFIRTYYAKTQYRPLHGILPSARVLGTAVLSYLVTTISEAVFCCYAGFFYLLLHAAIGALCLFVFLVAIYVEEKELIAFLKTCWHDGSFGKKSEKVQ</sequence>
<evidence type="ECO:0000256" key="2">
    <source>
        <dbReference type="ARBA" id="ARBA00004922"/>
    </source>
</evidence>
<dbReference type="Pfam" id="PF04506">
    <property type="entry name" value="Rft-1"/>
    <property type="match status" value="1"/>
</dbReference>
<evidence type="ECO:0000256" key="4">
    <source>
        <dbReference type="ARBA" id="ARBA00022692"/>
    </source>
</evidence>
<evidence type="ECO:0000256" key="3">
    <source>
        <dbReference type="ARBA" id="ARBA00010288"/>
    </source>
</evidence>
<feature type="transmembrane region" description="Helical" evidence="9">
    <location>
        <begin position="179"/>
        <end position="201"/>
    </location>
</feature>
<comment type="pathway">
    <text evidence="2">Protein modification; protein glycosylation.</text>
</comment>
<feature type="transmembrane region" description="Helical" evidence="9">
    <location>
        <begin position="153"/>
        <end position="173"/>
    </location>
</feature>